<evidence type="ECO:0000256" key="1">
    <source>
        <dbReference type="SAM" id="Coils"/>
    </source>
</evidence>
<dbReference type="Proteomes" id="UP001576726">
    <property type="component" value="Unassembled WGS sequence"/>
</dbReference>
<comment type="caution">
    <text evidence="4">The sequence shown here is derived from an EMBL/GenBank/DDBJ whole genome shotgun (WGS) entry which is preliminary data.</text>
</comment>
<feature type="compositionally biased region" description="Low complexity" evidence="2">
    <location>
        <begin position="1353"/>
        <end position="1380"/>
    </location>
</feature>
<feature type="domain" description="Phage tail tape measure protein" evidence="3">
    <location>
        <begin position="355"/>
        <end position="543"/>
    </location>
</feature>
<dbReference type="InterPro" id="IPR010090">
    <property type="entry name" value="Phage_tape_meas"/>
</dbReference>
<evidence type="ECO:0000256" key="2">
    <source>
        <dbReference type="SAM" id="MobiDB-lite"/>
    </source>
</evidence>
<dbReference type="EMBL" id="JBHFGJ010000006">
    <property type="protein sequence ID" value="MFB2653876.1"/>
    <property type="molecule type" value="Genomic_DNA"/>
</dbReference>
<feature type="coiled-coil region" evidence="1">
    <location>
        <begin position="993"/>
        <end position="1051"/>
    </location>
</feature>
<feature type="coiled-coil region" evidence="1">
    <location>
        <begin position="1175"/>
        <end position="1202"/>
    </location>
</feature>
<organism evidence="4 5">
    <name type="scientific">Shewanella seohaensis</name>
    <dbReference type="NCBI Taxonomy" id="755175"/>
    <lineage>
        <taxon>Bacteria</taxon>
        <taxon>Pseudomonadati</taxon>
        <taxon>Pseudomonadota</taxon>
        <taxon>Gammaproteobacteria</taxon>
        <taxon>Alteromonadales</taxon>
        <taxon>Shewanellaceae</taxon>
        <taxon>Shewanella</taxon>
    </lineage>
</organism>
<feature type="coiled-coil region" evidence="1">
    <location>
        <begin position="22"/>
        <end position="139"/>
    </location>
</feature>
<feature type="coiled-coil region" evidence="1">
    <location>
        <begin position="175"/>
        <end position="272"/>
    </location>
</feature>
<feature type="coiled-coil region" evidence="1">
    <location>
        <begin position="598"/>
        <end position="625"/>
    </location>
</feature>
<accession>A0ABV4VXH2</accession>
<gene>
    <name evidence="4" type="ORF">ACE02L_14145</name>
</gene>
<keyword evidence="5" id="KW-1185">Reference proteome</keyword>
<name>A0ABV4VXH2_9GAMM</name>
<feature type="region of interest" description="Disordered" evidence="2">
    <location>
        <begin position="1328"/>
        <end position="1386"/>
    </location>
</feature>
<dbReference type="NCBIfam" id="TIGR01760">
    <property type="entry name" value="tape_meas_TP901"/>
    <property type="match status" value="1"/>
</dbReference>
<feature type="compositionally biased region" description="Basic and acidic residues" evidence="2">
    <location>
        <begin position="1328"/>
        <end position="1352"/>
    </location>
</feature>
<dbReference type="RefSeq" id="WP_374919586.1">
    <property type="nucleotide sequence ID" value="NZ_JBHFGJ010000006.1"/>
</dbReference>
<feature type="coiled-coil region" evidence="1">
    <location>
        <begin position="811"/>
        <end position="855"/>
    </location>
</feature>
<evidence type="ECO:0000259" key="3">
    <source>
        <dbReference type="Pfam" id="PF10145"/>
    </source>
</evidence>
<evidence type="ECO:0000313" key="5">
    <source>
        <dbReference type="Proteomes" id="UP001576726"/>
    </source>
</evidence>
<reference evidence="4 5" key="1">
    <citation type="submission" date="2024-09" db="EMBL/GenBank/DDBJ databases">
        <authorList>
            <person name="Zhang Y."/>
        </authorList>
    </citation>
    <scope>NUCLEOTIDE SEQUENCE [LARGE SCALE GENOMIC DNA]</scope>
    <source>
        <strain evidence="4 5">SH314</strain>
    </source>
</reference>
<dbReference type="Pfam" id="PF10145">
    <property type="entry name" value="PhageMin_Tail"/>
    <property type="match status" value="1"/>
</dbReference>
<evidence type="ECO:0000313" key="4">
    <source>
        <dbReference type="EMBL" id="MFB2653876.1"/>
    </source>
</evidence>
<keyword evidence="1" id="KW-0175">Coiled coil</keyword>
<sequence length="1426" mass="152895">MSFKDQVVNLIVQGKDLFSSVAKKSEQALQDLGRQSEKLNEQLDDLKRQQAAIKSIDELTKAIKNGEQSYIDNGLALAKLKGEQKLAASEAKTLEKANAEAALAASKLESEYNQTAAQLSDYDQKIASARAEVERLTTTQIDGAKASKAQAQALSQAKADLTQLQTEQKNTATVAAQLGQELESSRNELLRLNAEVDNAGRNNAEYSLKVKTASAELTKLNRNLVSNKAELDKQQGVLKKAGVDMSKLADASKELKEKQTQAETALKGVNDKLVLHNSLLGKNKAAAAAANVQTALTTQAVQTLAKAYAALLSAQQAVAAVKTGVENYGELEAAITKVEKTTGNAREEVVKMAAELKELGEKVTPTSTNELLRMAEVAGQLGTKSTEDILNLVAAADALGLSTNLAGDEAATMLARILGMTREGIPQIQNLSSSVVALGNDFAVTEADIVQMTKELVSGTREINLGSAAAAALGATLAELGQPAERSRTAIQQLGAEINNASKKGGDSLESLSKITGLTAKQIEQDLGEAPEKVLVKFLEGLQRVKAEGGLVSDSLKAMGITGTEATGVLTVLADGTDRLKVALNLANQAFEAGDYHMKEAAKAYADQESAIGRLENKFHNLSSEIGQAFSDETDAAIRAAGAALDSVDQDAVALMEHLPEIGQGFIDLLGDVDNFATGTSNAFETLDLSLGLFSSGLNSVQVIVNSMTLELSELDVKQKTLLAIASKLAGIDWVSSKQVEDSKARSQAIRDSITRDLNDITNQTKRMNGESSIAYEGLVKTATKYRGSIEQLSVAQRNQLNDILLSGKYNADLNKTYRELTAALVRVNRESEIEAELKNKAADASKKKADADAKAAEGAAALAVLQKSINSENAEYAKILARVTDQQSTLNEMYSKGALSADDFKIATAVVANSIKAYADEVDSSNKAQKSQTELTTEFLAKRKELQAQYEQGLITEKELTYAQQDLARAYDASVASVNASVSTTQVLSDAQLALQEKILNSEKAIRELQKAVEDENKSSSELAITKAKLAKEEANLADLKRQAAELAKIENANYSELLIMQAQYQVQLEALERSFKAGLVTKQEYDSQSEVLKGTLDELNRVLGDNSKKTDENTAATKENTKATKENTAAGIENAKAIVEQLSSIDEFRGSAVATREVMISLNKEYDYSSATIEQMTERLAQLDNQIQGADQKRERREINNAIRMRDWIAQVESGSLSLQDLGRIADLANNSVVRLSGNQLVPLNKAIEEARAKFQALTDEINQTTLDIQDRLDAALGNETAIAERKFASELKEVQSLIETAKSYGDSQLIAKLQKSLSDLKQAQDIERKSKQAQQEADKAAKAKSETEAKQQSAAAAASTKAATQTTTTTTPTTSSANAPVGNSSDTVVLKLQVGGSTFDASMKRSLVTELVAEVRRLQSIGG</sequence>
<protein>
    <submittedName>
        <fullName evidence="4">Phage tail tape measure protein</fullName>
    </submittedName>
</protein>
<proteinExistence type="predicted"/>